<evidence type="ECO:0000256" key="1">
    <source>
        <dbReference type="SAM" id="Phobius"/>
    </source>
</evidence>
<accession>A0ABQ9VIQ6</accession>
<dbReference type="InterPro" id="IPR019396">
    <property type="entry name" value="TM_Fragile-X-F-assoc"/>
</dbReference>
<sequence length="189" mass="20945">MASKRGRCPRAASVQSRARAGRLVVNQGRGLGLAGTPTASRQRLHARARATGRGDAALGTLGRPRPALNGRNALLAPIFVHLLALLVFSVLLALRVDGLVPGLSWWNVFVPFFAADRLSTYFTTILSVRLFQEGEKWLLCLFWVLTVLTFELLLCQQLAEQPRELWFSLITSPVFILLQLLVIRACRVN</sequence>
<keyword evidence="1" id="KW-1133">Transmembrane helix</keyword>
<dbReference type="CDD" id="cd22816">
    <property type="entry name" value="TMEM203"/>
    <property type="match status" value="1"/>
</dbReference>
<proteinExistence type="predicted"/>
<dbReference type="Proteomes" id="UP001266305">
    <property type="component" value="Unassembled WGS sequence"/>
</dbReference>
<comment type="caution">
    <text evidence="2">The sequence shown here is derived from an EMBL/GenBank/DDBJ whole genome shotgun (WGS) entry which is preliminary data.</text>
</comment>
<keyword evidence="3" id="KW-1185">Reference proteome</keyword>
<evidence type="ECO:0008006" key="4">
    <source>
        <dbReference type="Google" id="ProtNLM"/>
    </source>
</evidence>
<name>A0ABQ9VIQ6_SAGOE</name>
<feature type="transmembrane region" description="Helical" evidence="1">
    <location>
        <begin position="106"/>
        <end position="126"/>
    </location>
</feature>
<feature type="transmembrane region" description="Helical" evidence="1">
    <location>
        <begin position="165"/>
        <end position="183"/>
    </location>
</feature>
<protein>
    <recommendedName>
        <fullName evidence="4">Transmembrane protein 203</fullName>
    </recommendedName>
</protein>
<evidence type="ECO:0000313" key="2">
    <source>
        <dbReference type="EMBL" id="KAK2109256.1"/>
    </source>
</evidence>
<gene>
    <name evidence="2" type="ORF">P7K49_014421</name>
</gene>
<evidence type="ECO:0000313" key="3">
    <source>
        <dbReference type="Proteomes" id="UP001266305"/>
    </source>
</evidence>
<organism evidence="2 3">
    <name type="scientific">Saguinus oedipus</name>
    <name type="common">Cotton-top tamarin</name>
    <name type="synonym">Oedipomidas oedipus</name>
    <dbReference type="NCBI Taxonomy" id="9490"/>
    <lineage>
        <taxon>Eukaryota</taxon>
        <taxon>Metazoa</taxon>
        <taxon>Chordata</taxon>
        <taxon>Craniata</taxon>
        <taxon>Vertebrata</taxon>
        <taxon>Euteleostomi</taxon>
        <taxon>Mammalia</taxon>
        <taxon>Eutheria</taxon>
        <taxon>Euarchontoglires</taxon>
        <taxon>Primates</taxon>
        <taxon>Haplorrhini</taxon>
        <taxon>Platyrrhini</taxon>
        <taxon>Cebidae</taxon>
        <taxon>Callitrichinae</taxon>
        <taxon>Saguinus</taxon>
    </lineage>
</organism>
<reference evidence="2 3" key="1">
    <citation type="submission" date="2023-05" db="EMBL/GenBank/DDBJ databases">
        <title>B98-5 Cell Line De Novo Hybrid Assembly: An Optical Mapping Approach.</title>
        <authorList>
            <person name="Kananen K."/>
            <person name="Auerbach J.A."/>
            <person name="Kautto E."/>
            <person name="Blachly J.S."/>
        </authorList>
    </citation>
    <scope>NUCLEOTIDE SEQUENCE [LARGE SCALE GENOMIC DNA]</scope>
    <source>
        <strain evidence="2">B95-8</strain>
        <tissue evidence="2">Cell line</tissue>
    </source>
</reference>
<keyword evidence="1" id="KW-0812">Transmembrane</keyword>
<feature type="transmembrane region" description="Helical" evidence="1">
    <location>
        <begin position="138"/>
        <end position="159"/>
    </location>
</feature>
<keyword evidence="1" id="KW-0472">Membrane</keyword>
<feature type="transmembrane region" description="Helical" evidence="1">
    <location>
        <begin position="73"/>
        <end position="94"/>
    </location>
</feature>
<dbReference type="EMBL" id="JASSZA010000006">
    <property type="protein sequence ID" value="KAK2109256.1"/>
    <property type="molecule type" value="Genomic_DNA"/>
</dbReference>
<dbReference type="PANTHER" id="PTHR13568">
    <property type="entry name" value="FAM11A, B PROTEIN"/>
    <property type="match status" value="1"/>
</dbReference>
<dbReference type="PANTHER" id="PTHR13568:SF9">
    <property type="entry name" value="TRANSMEMBRANE PROTEIN 203"/>
    <property type="match status" value="1"/>
</dbReference>